<dbReference type="NCBIfam" id="TIGR00135">
    <property type="entry name" value="gatC"/>
    <property type="match status" value="1"/>
</dbReference>
<comment type="similarity">
    <text evidence="1 6">Belongs to the GatC family.</text>
</comment>
<dbReference type="GO" id="GO:0016740">
    <property type="term" value="F:transferase activity"/>
    <property type="evidence" value="ECO:0007669"/>
    <property type="project" value="UniProtKB-KW"/>
</dbReference>
<evidence type="ECO:0000256" key="5">
    <source>
        <dbReference type="ARBA" id="ARBA00047913"/>
    </source>
</evidence>
<dbReference type="Gene3D" id="1.10.20.60">
    <property type="entry name" value="Glu-tRNAGln amidotransferase C subunit, N-terminal domain"/>
    <property type="match status" value="1"/>
</dbReference>
<dbReference type="SUPFAM" id="SSF141000">
    <property type="entry name" value="Glu-tRNAGln amidotransferase C subunit"/>
    <property type="match status" value="1"/>
</dbReference>
<comment type="function">
    <text evidence="3 6">Allows the formation of correctly charged Asn-tRNA(Asn) or Gln-tRNA(Gln) through the transamidation of misacylated Asp-tRNA(Asn) or Glu-tRNA(Gln) in organisms which lack either or both of asparaginyl-tRNA or glutaminyl-tRNA synthetases. The reaction takes place in the presence of glutamine and ATP through an activated phospho-Asp-tRNA(Asn) or phospho-Glu-tRNA(Gln).</text>
</comment>
<proteinExistence type="inferred from homology"/>
<dbReference type="Proteomes" id="UP000295008">
    <property type="component" value="Unassembled WGS sequence"/>
</dbReference>
<protein>
    <recommendedName>
        <fullName evidence="6">Aspartyl/glutamyl-tRNA(Asn/Gln) amidotransferase subunit C</fullName>
        <shortName evidence="6">Asp/Glu-ADT subunit C</shortName>
        <ecNumber evidence="6">6.3.5.-</ecNumber>
    </recommendedName>
</protein>
<comment type="caution">
    <text evidence="7">The sequence shown here is derived from an EMBL/GenBank/DDBJ whole genome shotgun (WGS) entry which is preliminary data.</text>
</comment>
<dbReference type="GO" id="GO:0006450">
    <property type="term" value="P:regulation of translational fidelity"/>
    <property type="evidence" value="ECO:0007669"/>
    <property type="project" value="InterPro"/>
</dbReference>
<dbReference type="AlphaFoldDB" id="A0A4R1RTV3"/>
<evidence type="ECO:0000256" key="6">
    <source>
        <dbReference type="HAMAP-Rule" id="MF_00122"/>
    </source>
</evidence>
<keyword evidence="7" id="KW-0808">Transferase</keyword>
<dbReference type="GO" id="GO:0050566">
    <property type="term" value="F:asparaginyl-tRNA synthase (glutamine-hydrolyzing) activity"/>
    <property type="evidence" value="ECO:0007669"/>
    <property type="project" value="RHEA"/>
</dbReference>
<comment type="catalytic activity">
    <reaction evidence="4 6">
        <text>L-aspartyl-tRNA(Asn) + L-glutamine + ATP + H2O = L-asparaginyl-tRNA(Asn) + L-glutamate + ADP + phosphate + 2 H(+)</text>
        <dbReference type="Rhea" id="RHEA:14513"/>
        <dbReference type="Rhea" id="RHEA-COMP:9674"/>
        <dbReference type="Rhea" id="RHEA-COMP:9677"/>
        <dbReference type="ChEBI" id="CHEBI:15377"/>
        <dbReference type="ChEBI" id="CHEBI:15378"/>
        <dbReference type="ChEBI" id="CHEBI:29985"/>
        <dbReference type="ChEBI" id="CHEBI:30616"/>
        <dbReference type="ChEBI" id="CHEBI:43474"/>
        <dbReference type="ChEBI" id="CHEBI:58359"/>
        <dbReference type="ChEBI" id="CHEBI:78515"/>
        <dbReference type="ChEBI" id="CHEBI:78516"/>
        <dbReference type="ChEBI" id="CHEBI:456216"/>
    </reaction>
</comment>
<evidence type="ECO:0000313" key="8">
    <source>
        <dbReference type="Proteomes" id="UP000295008"/>
    </source>
</evidence>
<keyword evidence="6" id="KW-0067">ATP-binding</keyword>
<name>A0A4R1RTV3_HYDET</name>
<keyword evidence="6" id="KW-0648">Protein biosynthesis</keyword>
<evidence type="ECO:0000256" key="4">
    <source>
        <dbReference type="ARBA" id="ARBA00047380"/>
    </source>
</evidence>
<dbReference type="HAMAP" id="MF_00122">
    <property type="entry name" value="GatC"/>
    <property type="match status" value="1"/>
</dbReference>
<gene>
    <name evidence="6" type="primary">gatC</name>
    <name evidence="7" type="ORF">EDC14_1011107</name>
</gene>
<dbReference type="GO" id="GO:0005524">
    <property type="term" value="F:ATP binding"/>
    <property type="evidence" value="ECO:0007669"/>
    <property type="project" value="UniProtKB-KW"/>
</dbReference>
<dbReference type="GO" id="GO:0006412">
    <property type="term" value="P:translation"/>
    <property type="evidence" value="ECO:0007669"/>
    <property type="project" value="UniProtKB-UniRule"/>
</dbReference>
<dbReference type="GO" id="GO:0050567">
    <property type="term" value="F:glutaminyl-tRNA synthase (glutamine-hydrolyzing) activity"/>
    <property type="evidence" value="ECO:0007669"/>
    <property type="project" value="UniProtKB-UniRule"/>
</dbReference>
<comment type="catalytic activity">
    <reaction evidence="5 6">
        <text>L-glutamyl-tRNA(Gln) + L-glutamine + ATP + H2O = L-glutaminyl-tRNA(Gln) + L-glutamate + ADP + phosphate + H(+)</text>
        <dbReference type="Rhea" id="RHEA:17521"/>
        <dbReference type="Rhea" id="RHEA-COMP:9681"/>
        <dbReference type="Rhea" id="RHEA-COMP:9684"/>
        <dbReference type="ChEBI" id="CHEBI:15377"/>
        <dbReference type="ChEBI" id="CHEBI:15378"/>
        <dbReference type="ChEBI" id="CHEBI:29985"/>
        <dbReference type="ChEBI" id="CHEBI:30616"/>
        <dbReference type="ChEBI" id="CHEBI:43474"/>
        <dbReference type="ChEBI" id="CHEBI:58359"/>
        <dbReference type="ChEBI" id="CHEBI:78520"/>
        <dbReference type="ChEBI" id="CHEBI:78521"/>
        <dbReference type="ChEBI" id="CHEBI:456216"/>
    </reaction>
</comment>
<dbReference type="EMBL" id="SLUN01000011">
    <property type="protein sequence ID" value="TCL69985.1"/>
    <property type="molecule type" value="Genomic_DNA"/>
</dbReference>
<evidence type="ECO:0000256" key="3">
    <source>
        <dbReference type="ARBA" id="ARBA00024799"/>
    </source>
</evidence>
<dbReference type="Pfam" id="PF02686">
    <property type="entry name" value="GatC"/>
    <property type="match status" value="1"/>
</dbReference>
<keyword evidence="6" id="KW-0547">Nucleotide-binding</keyword>
<dbReference type="InterPro" id="IPR003837">
    <property type="entry name" value="GatC"/>
</dbReference>
<dbReference type="RefSeq" id="WP_132014307.1">
    <property type="nucleotide sequence ID" value="NZ_SLUN01000011.1"/>
</dbReference>
<comment type="subunit">
    <text evidence="2 6">Heterotrimer of A, B and C subunits.</text>
</comment>
<evidence type="ECO:0000256" key="2">
    <source>
        <dbReference type="ARBA" id="ARBA00011123"/>
    </source>
</evidence>
<dbReference type="EC" id="6.3.5.-" evidence="6"/>
<evidence type="ECO:0000256" key="1">
    <source>
        <dbReference type="ARBA" id="ARBA00010757"/>
    </source>
</evidence>
<keyword evidence="6" id="KW-0436">Ligase</keyword>
<keyword evidence="8" id="KW-1185">Reference proteome</keyword>
<dbReference type="PANTHER" id="PTHR15004">
    <property type="entry name" value="GLUTAMYL-TRNA(GLN) AMIDOTRANSFERASE SUBUNIT C, MITOCHONDRIAL"/>
    <property type="match status" value="1"/>
</dbReference>
<dbReference type="OrthoDB" id="9813938at2"/>
<dbReference type="InterPro" id="IPR036113">
    <property type="entry name" value="Asp/Glu-ADT_sf_sub_c"/>
</dbReference>
<dbReference type="GO" id="GO:0070681">
    <property type="term" value="P:glutaminyl-tRNAGln biosynthesis via transamidation"/>
    <property type="evidence" value="ECO:0007669"/>
    <property type="project" value="TreeGrafter"/>
</dbReference>
<dbReference type="PANTHER" id="PTHR15004:SF0">
    <property type="entry name" value="GLUTAMYL-TRNA(GLN) AMIDOTRANSFERASE SUBUNIT C, MITOCHONDRIAL"/>
    <property type="match status" value="1"/>
</dbReference>
<accession>A0A4R1RTV3</accession>
<reference evidence="7 8" key="1">
    <citation type="submission" date="2019-03" db="EMBL/GenBank/DDBJ databases">
        <title>Genomic Encyclopedia of Type Strains, Phase IV (KMG-IV): sequencing the most valuable type-strain genomes for metagenomic binning, comparative biology and taxonomic classification.</title>
        <authorList>
            <person name="Goeker M."/>
        </authorList>
    </citation>
    <scope>NUCLEOTIDE SEQUENCE [LARGE SCALE GENOMIC DNA]</scope>
    <source>
        <strain evidence="7 8">LX-B</strain>
    </source>
</reference>
<organism evidence="7 8">
    <name type="scientific">Hydrogenispora ethanolica</name>
    <dbReference type="NCBI Taxonomy" id="1082276"/>
    <lineage>
        <taxon>Bacteria</taxon>
        <taxon>Bacillati</taxon>
        <taxon>Bacillota</taxon>
        <taxon>Hydrogenispora</taxon>
    </lineage>
</organism>
<evidence type="ECO:0000313" key="7">
    <source>
        <dbReference type="EMBL" id="TCL69985.1"/>
    </source>
</evidence>
<sequence length="96" mass="10913">MRLTKTEVEHVARLARLELSEAEKEEFTGQLNEILNFVEELNQLDTQGIEPTAHAIPVTNVFRSDRVEPSLDPELALANAPDRIDNFFKVPKVLED</sequence>